<gene>
    <name evidence="1" type="ORF">SAMN04489757_11671</name>
</gene>
<accession>A0A1I5FYG8</accession>
<protein>
    <submittedName>
        <fullName evidence="1">Uncharacterized protein</fullName>
    </submittedName>
</protein>
<dbReference type="InterPro" id="IPR025372">
    <property type="entry name" value="DUF4362"/>
</dbReference>
<organism evidence="1 2">
    <name type="scientific">Anaerocolumna aminovalerica</name>
    <dbReference type="NCBI Taxonomy" id="1527"/>
    <lineage>
        <taxon>Bacteria</taxon>
        <taxon>Bacillati</taxon>
        <taxon>Bacillota</taxon>
        <taxon>Clostridia</taxon>
        <taxon>Lachnospirales</taxon>
        <taxon>Lachnospiraceae</taxon>
        <taxon>Anaerocolumna</taxon>
    </lineage>
</organism>
<reference evidence="1 2" key="1">
    <citation type="submission" date="2016-10" db="EMBL/GenBank/DDBJ databases">
        <authorList>
            <person name="de Groot N.N."/>
        </authorList>
    </citation>
    <scope>NUCLEOTIDE SEQUENCE [LARGE SCALE GENOMIC DNA]</scope>
    <source>
        <strain evidence="1 2">DSM 1283</strain>
    </source>
</reference>
<evidence type="ECO:0000313" key="2">
    <source>
        <dbReference type="Proteomes" id="UP000198806"/>
    </source>
</evidence>
<dbReference type="AlphaFoldDB" id="A0A1I5FYG8"/>
<dbReference type="OrthoDB" id="1902095at2"/>
<dbReference type="Proteomes" id="UP000198806">
    <property type="component" value="Unassembled WGS sequence"/>
</dbReference>
<dbReference type="STRING" id="1527.SAMN04489757_11671"/>
<name>A0A1I5FYG8_9FIRM</name>
<keyword evidence="2" id="KW-1185">Reference proteome</keyword>
<proteinExistence type="predicted"/>
<dbReference type="EMBL" id="FOWD01000016">
    <property type="protein sequence ID" value="SFO28814.1"/>
    <property type="molecule type" value="Genomic_DNA"/>
</dbReference>
<dbReference type="RefSeq" id="WP_091686801.1">
    <property type="nucleotide sequence ID" value="NZ_BAABFM010000020.1"/>
</dbReference>
<dbReference type="Pfam" id="PF14275">
    <property type="entry name" value="DUF4362"/>
    <property type="match status" value="1"/>
</dbReference>
<sequence length="142" mass="16798">MDIINYFERYSAEEMLAALPRNYTKEMALYNNDIVDDQLEDHNFERLDQFIQNVNLGIPDTVRITEFGIDGPPVTVVLQYDGNIIKYTADTTRVEAVPKYFTFYGYKIYTDILQRYGMVFRTYNLLECDNRVFQFASKIIQR</sequence>
<evidence type="ECO:0000313" key="1">
    <source>
        <dbReference type="EMBL" id="SFO28814.1"/>
    </source>
</evidence>